<dbReference type="EMBL" id="CP136921">
    <property type="protein sequence ID" value="WOO31312.1"/>
    <property type="molecule type" value="Genomic_DNA"/>
</dbReference>
<keyword evidence="2" id="KW-1185">Reference proteome</keyword>
<proteinExistence type="predicted"/>
<sequence>MPSPDPDLSPILQALTRLAADGASAQSGQAGAGDQARFMAQGQLPLDALSVQVQGVGALSQPVLPE</sequence>
<evidence type="ECO:0000313" key="2">
    <source>
        <dbReference type="Proteomes" id="UP001303211"/>
    </source>
</evidence>
<dbReference type="Proteomes" id="UP001303211">
    <property type="component" value="Chromosome"/>
</dbReference>
<accession>A0ABZ0J2E1</accession>
<protein>
    <recommendedName>
        <fullName evidence="3">Flagellar hook-length control protein FliK</fullName>
    </recommendedName>
</protein>
<name>A0ABZ0J2E1_9BURK</name>
<evidence type="ECO:0008006" key="3">
    <source>
        <dbReference type="Google" id="ProtNLM"/>
    </source>
</evidence>
<dbReference type="RefSeq" id="WP_317700787.1">
    <property type="nucleotide sequence ID" value="NZ_CP136921.1"/>
</dbReference>
<evidence type="ECO:0000313" key="1">
    <source>
        <dbReference type="EMBL" id="WOO31312.1"/>
    </source>
</evidence>
<organism evidence="1 2">
    <name type="scientific">Diaphorobacter limosus</name>
    <dbReference type="NCBI Taxonomy" id="3036128"/>
    <lineage>
        <taxon>Bacteria</taxon>
        <taxon>Pseudomonadati</taxon>
        <taxon>Pseudomonadota</taxon>
        <taxon>Betaproteobacteria</taxon>
        <taxon>Burkholderiales</taxon>
        <taxon>Comamonadaceae</taxon>
        <taxon>Diaphorobacter</taxon>
    </lineage>
</organism>
<gene>
    <name evidence="1" type="ORF">P4826_12940</name>
</gene>
<reference evidence="1 2" key="1">
    <citation type="submission" date="2023-03" db="EMBL/GenBank/DDBJ databases">
        <title>Diaphorobacter basophil sp. nov., isolated from a sewage-treatment plant.</title>
        <authorList>
            <person name="Yang K."/>
        </authorList>
    </citation>
    <scope>NUCLEOTIDE SEQUENCE [LARGE SCALE GENOMIC DNA]</scope>
    <source>
        <strain evidence="1 2">Y-1</strain>
    </source>
</reference>